<dbReference type="GO" id="GO:0048039">
    <property type="term" value="F:ubiquinone binding"/>
    <property type="evidence" value="ECO:0007669"/>
    <property type="project" value="TreeGrafter"/>
</dbReference>
<comment type="similarity">
    <text evidence="2">Belongs to the complex I subunit 4 family.</text>
</comment>
<dbReference type="PANTHER" id="PTHR43507:SF1">
    <property type="entry name" value="NADH-UBIQUINONE OXIDOREDUCTASE CHAIN 4"/>
    <property type="match status" value="1"/>
</dbReference>
<keyword evidence="5 7" id="KW-0472">Membrane</keyword>
<keyword evidence="4 7" id="KW-1133">Transmembrane helix</keyword>
<feature type="transmembrane region" description="Helical" evidence="7">
    <location>
        <begin position="450"/>
        <end position="469"/>
    </location>
</feature>
<dbReference type="InterPro" id="IPR003918">
    <property type="entry name" value="NADH_UbQ_OxRdtase"/>
</dbReference>
<feature type="transmembrane region" description="Helical" evidence="7">
    <location>
        <begin position="6"/>
        <end position="25"/>
    </location>
</feature>
<proteinExistence type="inferred from homology"/>
<evidence type="ECO:0000256" key="3">
    <source>
        <dbReference type="ARBA" id="ARBA00022692"/>
    </source>
</evidence>
<feature type="transmembrane region" description="Helical" evidence="7">
    <location>
        <begin position="116"/>
        <end position="134"/>
    </location>
</feature>
<evidence type="ECO:0000313" key="9">
    <source>
        <dbReference type="EMBL" id="MCT8974388.1"/>
    </source>
</evidence>
<feature type="transmembrane region" description="Helical" evidence="7">
    <location>
        <begin position="330"/>
        <end position="352"/>
    </location>
</feature>
<protein>
    <submittedName>
        <fullName evidence="9">NADH-quinone oxidoreductase subunit M</fullName>
        <ecNumber evidence="9">1.6.5.9</ecNumber>
    </submittedName>
</protein>
<dbReference type="NCBIfam" id="TIGR01972">
    <property type="entry name" value="NDH_I_M"/>
    <property type="match status" value="1"/>
</dbReference>
<dbReference type="GO" id="GO:0008137">
    <property type="term" value="F:NADH dehydrogenase (ubiquinone) activity"/>
    <property type="evidence" value="ECO:0007669"/>
    <property type="project" value="InterPro"/>
</dbReference>
<keyword evidence="9" id="KW-0560">Oxidoreductase</keyword>
<dbReference type="GO" id="GO:0050136">
    <property type="term" value="F:NADH dehydrogenase (quinone) (non-electrogenic) activity"/>
    <property type="evidence" value="ECO:0007669"/>
    <property type="project" value="UniProtKB-EC"/>
</dbReference>
<dbReference type="InterPro" id="IPR010227">
    <property type="entry name" value="NADH_Q_OxRdtase_chainM/4"/>
</dbReference>
<dbReference type="NCBIfam" id="NF004501">
    <property type="entry name" value="PRK05846.1-5"/>
    <property type="match status" value="1"/>
</dbReference>
<dbReference type="EMBL" id="JALIDZ010000012">
    <property type="protein sequence ID" value="MCT8974388.1"/>
    <property type="molecule type" value="Genomic_DNA"/>
</dbReference>
<comment type="caution">
    <text evidence="9">The sequence shown here is derived from an EMBL/GenBank/DDBJ whole genome shotgun (WGS) entry which is preliminary data.</text>
</comment>
<dbReference type="RefSeq" id="WP_261617975.1">
    <property type="nucleotide sequence ID" value="NZ_JALIDZ010000012.1"/>
</dbReference>
<dbReference type="Proteomes" id="UP001320898">
    <property type="component" value="Unassembled WGS sequence"/>
</dbReference>
<evidence type="ECO:0000313" key="10">
    <source>
        <dbReference type="Proteomes" id="UP001320898"/>
    </source>
</evidence>
<keyword evidence="3 6" id="KW-0812">Transmembrane</keyword>
<evidence type="ECO:0000256" key="1">
    <source>
        <dbReference type="ARBA" id="ARBA00004127"/>
    </source>
</evidence>
<feature type="transmembrane region" description="Helical" evidence="7">
    <location>
        <begin position="211"/>
        <end position="233"/>
    </location>
</feature>
<name>A0AAW5R337_9HYPH</name>
<feature type="domain" description="NADH:quinone oxidoreductase/Mrp antiporter transmembrane" evidence="8">
    <location>
        <begin position="133"/>
        <end position="420"/>
    </location>
</feature>
<gene>
    <name evidence="9" type="ORF">MUB46_21175</name>
</gene>
<feature type="transmembrane region" description="Helical" evidence="7">
    <location>
        <begin position="140"/>
        <end position="157"/>
    </location>
</feature>
<reference evidence="9 10" key="1">
    <citation type="submission" date="2022-04" db="EMBL/GenBank/DDBJ databases">
        <authorList>
            <person name="Ye Y.-Q."/>
            <person name="Du Z.-J."/>
        </authorList>
    </citation>
    <scope>NUCLEOTIDE SEQUENCE [LARGE SCALE GENOMIC DNA]</scope>
    <source>
        <strain evidence="9 10">A6E488</strain>
    </source>
</reference>
<feature type="transmembrane region" description="Helical" evidence="7">
    <location>
        <begin position="245"/>
        <end position="263"/>
    </location>
</feature>
<feature type="transmembrane region" description="Helical" evidence="7">
    <location>
        <begin position="406"/>
        <end position="429"/>
    </location>
</feature>
<feature type="transmembrane region" description="Helical" evidence="7">
    <location>
        <begin position="37"/>
        <end position="57"/>
    </location>
</feature>
<feature type="transmembrane region" description="Helical" evidence="7">
    <location>
        <begin position="86"/>
        <end position="109"/>
    </location>
</feature>
<organism evidence="9 10">
    <name type="scientific">Microbaculum marinisediminis</name>
    <dbReference type="NCBI Taxonomy" id="2931392"/>
    <lineage>
        <taxon>Bacteria</taxon>
        <taxon>Pseudomonadati</taxon>
        <taxon>Pseudomonadota</taxon>
        <taxon>Alphaproteobacteria</taxon>
        <taxon>Hyphomicrobiales</taxon>
        <taxon>Tepidamorphaceae</taxon>
        <taxon>Microbaculum</taxon>
    </lineage>
</organism>
<dbReference type="PRINTS" id="PR01437">
    <property type="entry name" value="NUOXDRDTASE4"/>
</dbReference>
<dbReference type="NCBIfam" id="NF004499">
    <property type="entry name" value="PRK05846.1-3"/>
    <property type="match status" value="1"/>
</dbReference>
<feature type="transmembrane region" description="Helical" evidence="7">
    <location>
        <begin position="169"/>
        <end position="191"/>
    </location>
</feature>
<dbReference type="GO" id="GO:0015990">
    <property type="term" value="P:electron transport coupled proton transport"/>
    <property type="evidence" value="ECO:0007669"/>
    <property type="project" value="TreeGrafter"/>
</dbReference>
<dbReference type="EC" id="1.6.5.9" evidence="9"/>
<feature type="transmembrane region" description="Helical" evidence="7">
    <location>
        <begin position="372"/>
        <end position="394"/>
    </location>
</feature>
<sequence>MTGWPILSVVTFLPLVGALFIFAIRGDDEIAVRNARFVALWTTVITFLLSLLIWIYFDPTTADFQFVEKRDWLGGTISYHMGVDGISMLFVILTTFLMPACILASWYAIDVRVKEYMIAFLVLETLMIGVFTALDLVLFYLFFEGGLIPMFLIIGIWGHKRRVYAAFKFFLYTLAGSLLMLLAIMAMYWDAGTTDIPTLLAHDFPANMQTWLWIAFFASFAVKMPMWPVHTWLPDAHVEAPTAGSVILAGILLKMGGYGFLRFSIPMFPEASDMFAPFVFTLSVVAIIYTSLVALVQTDIKKLIAYSSVAHMGFVTMGVFTGTVQGIQGGIFQMLSHGIVSGALFLCVGVVYDRLHTREIAAYGGLVNRMPLYAAAFMVFTMANVGLPGTSGFVGEFLSLLAAFSVNTWVAVFATFGIILSAAYALWLYRRVIFGTIEKENLRGIKDLTTREVVILAPLVFLTILFGVYPMPVFDVTAVSVENLVTEYQAALQNAAQLAAIGN</sequence>
<dbReference type="InterPro" id="IPR001750">
    <property type="entry name" value="ND/Mrp_TM"/>
</dbReference>
<evidence type="ECO:0000256" key="5">
    <source>
        <dbReference type="ARBA" id="ARBA00023136"/>
    </source>
</evidence>
<dbReference type="GO" id="GO:0012505">
    <property type="term" value="C:endomembrane system"/>
    <property type="evidence" value="ECO:0007669"/>
    <property type="project" value="UniProtKB-SubCell"/>
</dbReference>
<dbReference type="GO" id="GO:0016020">
    <property type="term" value="C:membrane"/>
    <property type="evidence" value="ECO:0007669"/>
    <property type="project" value="UniProtKB-SubCell"/>
</dbReference>
<dbReference type="AlphaFoldDB" id="A0AAW5R337"/>
<feature type="transmembrane region" description="Helical" evidence="7">
    <location>
        <begin position="275"/>
        <end position="296"/>
    </location>
</feature>
<dbReference type="Pfam" id="PF00361">
    <property type="entry name" value="Proton_antipo_M"/>
    <property type="match status" value="1"/>
</dbReference>
<feature type="transmembrane region" description="Helical" evidence="7">
    <location>
        <begin position="303"/>
        <end position="324"/>
    </location>
</feature>
<evidence type="ECO:0000256" key="7">
    <source>
        <dbReference type="SAM" id="Phobius"/>
    </source>
</evidence>
<evidence type="ECO:0000256" key="6">
    <source>
        <dbReference type="RuleBase" id="RU000320"/>
    </source>
</evidence>
<evidence type="ECO:0000256" key="4">
    <source>
        <dbReference type="ARBA" id="ARBA00022989"/>
    </source>
</evidence>
<comment type="subcellular location">
    <subcellularLocation>
        <location evidence="1">Endomembrane system</location>
        <topology evidence="1">Multi-pass membrane protein</topology>
    </subcellularLocation>
    <subcellularLocation>
        <location evidence="6">Membrane</location>
        <topology evidence="6">Multi-pass membrane protein</topology>
    </subcellularLocation>
</comment>
<dbReference type="PANTHER" id="PTHR43507">
    <property type="entry name" value="NADH-UBIQUINONE OXIDOREDUCTASE CHAIN 4"/>
    <property type="match status" value="1"/>
</dbReference>
<keyword evidence="10" id="KW-1185">Reference proteome</keyword>
<evidence type="ECO:0000256" key="2">
    <source>
        <dbReference type="ARBA" id="ARBA00009025"/>
    </source>
</evidence>
<evidence type="ECO:0000259" key="8">
    <source>
        <dbReference type="Pfam" id="PF00361"/>
    </source>
</evidence>
<accession>A0AAW5R337</accession>
<dbReference type="GO" id="GO:0042773">
    <property type="term" value="P:ATP synthesis coupled electron transport"/>
    <property type="evidence" value="ECO:0007669"/>
    <property type="project" value="InterPro"/>
</dbReference>